<name>A0ABY6IYV0_9BACT</name>
<dbReference type="Gene3D" id="3.40.630.30">
    <property type="match status" value="1"/>
</dbReference>
<keyword evidence="3" id="KW-1185">Reference proteome</keyword>
<dbReference type="Pfam" id="PF13302">
    <property type="entry name" value="Acetyltransf_3"/>
    <property type="match status" value="1"/>
</dbReference>
<evidence type="ECO:0000313" key="3">
    <source>
        <dbReference type="Proteomes" id="UP001162741"/>
    </source>
</evidence>
<reference evidence="2" key="1">
    <citation type="submission" date="2022-10" db="EMBL/GenBank/DDBJ databases">
        <title>Chitinophaga sp. nov., isolated from soil.</title>
        <authorList>
            <person name="Jeon C.O."/>
        </authorList>
    </citation>
    <scope>NUCLEOTIDE SEQUENCE</scope>
    <source>
        <strain evidence="2">R8</strain>
    </source>
</reference>
<sequence>MEKPLVTPHLIIREITLADDQFILKLLNMPSWLKFIGDRNIHTVTDARRYIRTGPLRSYEENGFGAWVVVSKATLRPAGMCGFFKRAYLDVPDLGFAFLPEYEGKGYAREAVTACLDYARTSLGLQSLLAITLPHNDRCISLLERTGFRFLKTIAPQNDESLSLYELKQLF</sequence>
<accession>A0ABY6IYV0</accession>
<evidence type="ECO:0000313" key="2">
    <source>
        <dbReference type="EMBL" id="UYQ91259.1"/>
    </source>
</evidence>
<dbReference type="InterPro" id="IPR000182">
    <property type="entry name" value="GNAT_dom"/>
</dbReference>
<evidence type="ECO:0000259" key="1">
    <source>
        <dbReference type="PROSITE" id="PS51186"/>
    </source>
</evidence>
<organism evidence="2 3">
    <name type="scientific">Chitinophaga horti</name>
    <dbReference type="NCBI Taxonomy" id="2920382"/>
    <lineage>
        <taxon>Bacteria</taxon>
        <taxon>Pseudomonadati</taxon>
        <taxon>Bacteroidota</taxon>
        <taxon>Chitinophagia</taxon>
        <taxon>Chitinophagales</taxon>
        <taxon>Chitinophagaceae</taxon>
        <taxon>Chitinophaga</taxon>
    </lineage>
</organism>
<dbReference type="PANTHER" id="PTHR43792">
    <property type="entry name" value="GNAT FAMILY, PUTATIVE (AFU_ORTHOLOGUE AFUA_3G00765)-RELATED-RELATED"/>
    <property type="match status" value="1"/>
</dbReference>
<dbReference type="InterPro" id="IPR051531">
    <property type="entry name" value="N-acetyltransferase"/>
</dbReference>
<dbReference type="InterPro" id="IPR016181">
    <property type="entry name" value="Acyl_CoA_acyltransferase"/>
</dbReference>
<gene>
    <name evidence="2" type="ORF">MKQ68_14285</name>
</gene>
<dbReference type="Proteomes" id="UP001162741">
    <property type="component" value="Chromosome"/>
</dbReference>
<dbReference type="SUPFAM" id="SSF55729">
    <property type="entry name" value="Acyl-CoA N-acyltransferases (Nat)"/>
    <property type="match status" value="1"/>
</dbReference>
<proteinExistence type="predicted"/>
<dbReference type="PANTHER" id="PTHR43792:SF1">
    <property type="entry name" value="N-ACETYLTRANSFERASE DOMAIN-CONTAINING PROTEIN"/>
    <property type="match status" value="1"/>
</dbReference>
<dbReference type="PROSITE" id="PS51186">
    <property type="entry name" value="GNAT"/>
    <property type="match status" value="1"/>
</dbReference>
<dbReference type="EMBL" id="CP107006">
    <property type="protein sequence ID" value="UYQ91259.1"/>
    <property type="molecule type" value="Genomic_DNA"/>
</dbReference>
<dbReference type="RefSeq" id="WP_264279723.1">
    <property type="nucleotide sequence ID" value="NZ_CP107006.1"/>
</dbReference>
<feature type="domain" description="N-acetyltransferase" evidence="1">
    <location>
        <begin position="10"/>
        <end position="171"/>
    </location>
</feature>
<protein>
    <submittedName>
        <fullName evidence="2">GNAT family N-acetyltransferase</fullName>
    </submittedName>
</protein>